<accession>A0A9J6PEP6</accession>
<keyword evidence="2" id="KW-1185">Reference proteome</keyword>
<dbReference type="Pfam" id="PF14891">
    <property type="entry name" value="Peptidase_M91"/>
    <property type="match status" value="1"/>
</dbReference>
<dbReference type="AlphaFoldDB" id="A0A9J6PEP6"/>
<dbReference type="EMBL" id="JAMZFT010000002">
    <property type="protein sequence ID" value="MCP1336304.1"/>
    <property type="molecule type" value="Genomic_DNA"/>
</dbReference>
<sequence>MAIAASQSIAPDATAFAAPEAPFTLSDPAAAPGLGVSSAPSPTMLGNLVGEDGAVMAQTQLAPQNASVGLWTSDIPGVPEVNIGGSPAFQAAVSAQLDTLAATATGRAQLTQLGAAAGNTPLYVLEGNANFSGQFRDDNGNVSGNAVVLDGAYAANPDGTTYEQADGTVIPMPMFVTIAHELGHLNGVYSGANQAEGAPPYSDVFDAEENRVIDTVENPLRQEVGLPLRTEYYGNYQY</sequence>
<name>A0A9J6PEP6_9PROT</name>
<protein>
    <submittedName>
        <fullName evidence="1">Type III secretion system effector protein</fullName>
    </submittedName>
</protein>
<gene>
    <name evidence="1" type="ORF">NJQ99_07800</name>
</gene>
<comment type="caution">
    <text evidence="1">The sequence shown here is derived from an EMBL/GenBank/DDBJ whole genome shotgun (WGS) entry which is preliminary data.</text>
</comment>
<evidence type="ECO:0000313" key="2">
    <source>
        <dbReference type="Proteomes" id="UP001055804"/>
    </source>
</evidence>
<organism evidence="1 2">
    <name type="scientific">Futiania mangrovi</name>
    <dbReference type="NCBI Taxonomy" id="2959716"/>
    <lineage>
        <taxon>Bacteria</taxon>
        <taxon>Pseudomonadati</taxon>
        <taxon>Pseudomonadota</taxon>
        <taxon>Alphaproteobacteria</taxon>
        <taxon>Futianiales</taxon>
        <taxon>Futianiaceae</taxon>
        <taxon>Futiania</taxon>
    </lineage>
</organism>
<dbReference type="Proteomes" id="UP001055804">
    <property type="component" value="Unassembled WGS sequence"/>
</dbReference>
<dbReference type="RefSeq" id="WP_269332270.1">
    <property type="nucleotide sequence ID" value="NZ_JAMZFT010000002.1"/>
</dbReference>
<evidence type="ECO:0000313" key="1">
    <source>
        <dbReference type="EMBL" id="MCP1336304.1"/>
    </source>
</evidence>
<proteinExistence type="predicted"/>
<dbReference type="InterPro" id="IPR028208">
    <property type="entry name" value="Effector_pro_NleD-like"/>
</dbReference>
<reference evidence="1" key="1">
    <citation type="submission" date="2022-06" db="EMBL/GenBank/DDBJ databases">
        <title>Isolation and Genomics of Futiania mangrovii gen. nov., sp. nov., a Rare and Metabolically-versatile member in the Class Alphaproteobacteria.</title>
        <authorList>
            <person name="Liu L."/>
            <person name="Huang W.-C."/>
            <person name="Pan J."/>
            <person name="Li J."/>
            <person name="Huang Y."/>
            <person name="Du H."/>
            <person name="Liu Y."/>
            <person name="Li M."/>
        </authorList>
    </citation>
    <scope>NUCLEOTIDE SEQUENCE</scope>
    <source>
        <strain evidence="1">FT118</strain>
    </source>
</reference>